<keyword evidence="1" id="KW-0732">Signal</keyword>
<feature type="chain" id="PRO_5003278030" evidence="1">
    <location>
        <begin position="25"/>
        <end position="214"/>
    </location>
</feature>
<proteinExistence type="evidence at transcript level"/>
<accession>F2EF14</accession>
<evidence type="ECO:0000256" key="1">
    <source>
        <dbReference type="SAM" id="SignalP"/>
    </source>
</evidence>
<reference evidence="2" key="1">
    <citation type="journal article" date="2011" name="Plant Physiol.">
        <title>Comprehensive sequence analysis of 24,783 barley full-length cDNAs derived from 12 clone libraries.</title>
        <authorList>
            <person name="Matsumoto T."/>
            <person name="Tanaka T."/>
            <person name="Sakai H."/>
            <person name="Amano N."/>
            <person name="Kanamori H."/>
            <person name="Kurita K."/>
            <person name="Kikuta A."/>
            <person name="Kamiya K."/>
            <person name="Yamamoto M."/>
            <person name="Ikawa H."/>
            <person name="Fujii N."/>
            <person name="Hori K."/>
            <person name="Itoh T."/>
            <person name="Sato K."/>
        </authorList>
    </citation>
    <scope>NUCLEOTIDE SEQUENCE</scope>
    <source>
        <tissue evidence="2">Flower</tissue>
    </source>
</reference>
<organism evidence="2">
    <name type="scientific">Hordeum vulgare subsp. vulgare</name>
    <name type="common">Domesticated barley</name>
    <dbReference type="NCBI Taxonomy" id="112509"/>
    <lineage>
        <taxon>Eukaryota</taxon>
        <taxon>Viridiplantae</taxon>
        <taxon>Streptophyta</taxon>
        <taxon>Embryophyta</taxon>
        <taxon>Tracheophyta</taxon>
        <taxon>Spermatophyta</taxon>
        <taxon>Magnoliopsida</taxon>
        <taxon>Liliopsida</taxon>
        <taxon>Poales</taxon>
        <taxon>Poaceae</taxon>
        <taxon>BOP clade</taxon>
        <taxon>Pooideae</taxon>
        <taxon>Triticodae</taxon>
        <taxon>Triticeae</taxon>
        <taxon>Hordeinae</taxon>
        <taxon>Hordeum</taxon>
    </lineage>
</organism>
<protein>
    <submittedName>
        <fullName evidence="2">Predicted protein</fullName>
    </submittedName>
</protein>
<feature type="signal peptide" evidence="1">
    <location>
        <begin position="1"/>
        <end position="24"/>
    </location>
</feature>
<dbReference type="EMBL" id="AK374740">
    <property type="protein sequence ID" value="BAK05936.1"/>
    <property type="molecule type" value="mRNA"/>
</dbReference>
<name>F2EF14_HORVV</name>
<dbReference type="AlphaFoldDB" id="F2EF14"/>
<evidence type="ECO:0000313" key="2">
    <source>
        <dbReference type="EMBL" id="BAK05936.1"/>
    </source>
</evidence>
<sequence>MAVVVAVWAAPWLELGCIMTMLHCGGPRSSQGTLGVGRWVRCGCGAGCRMWPDVAGSGSCDGDGLAWSAALCGAGNDGGALLIDDSGLWWWVVVHAGGGSHMPVRGEDFFWLLGVKALLWPCPEPTAATLVGAAYLFGGVFVRGPKTSSLALRRKPLFLVPGTDDGGALVAFLLGGFALEWSWHVTVIGLGGARPWGRRGARNNGSKSSHHEGV</sequence>